<gene>
    <name evidence="1" type="ORF">AHOG_15770</name>
</gene>
<accession>A0A221W4G8</accession>
<evidence type="ECO:0000313" key="2">
    <source>
        <dbReference type="Proteomes" id="UP000204221"/>
    </source>
</evidence>
<reference evidence="1 2" key="1">
    <citation type="submission" date="2017-07" db="EMBL/GenBank/DDBJ databases">
        <title>Complete genome sequence of Actinoalloteichus hoggarensis DSM 45943, type strain of Actinoalloteichus hoggarensis.</title>
        <authorList>
            <person name="Ruckert C."/>
            <person name="Nouioui I."/>
            <person name="Willmese J."/>
            <person name="van Wezel G."/>
            <person name="Klenk H.-P."/>
            <person name="Kalinowski J."/>
            <person name="Zotchev S.B."/>
        </authorList>
    </citation>
    <scope>NUCLEOTIDE SEQUENCE [LARGE SCALE GENOMIC DNA]</scope>
    <source>
        <strain evidence="1 2">DSM 45943</strain>
    </source>
</reference>
<name>A0A221W4G8_9PSEU</name>
<sequence length="145" mass="14993">MDRRRLTASHVSTVPAHAVPGGSVSLVLVADRATRSVALACGGRGRAALTVRAARLMLSTVADPVPIAAVEVAVTGRDHQTCTLRVAVRHGQATLVLRRGETVLRHWHIARRSALAAALTGSVDHLTGSGGYGATLTGTPRPATV</sequence>
<keyword evidence="2" id="KW-1185">Reference proteome</keyword>
<dbReference type="Proteomes" id="UP000204221">
    <property type="component" value="Chromosome"/>
</dbReference>
<evidence type="ECO:0000313" key="1">
    <source>
        <dbReference type="EMBL" id="ASO20780.1"/>
    </source>
</evidence>
<protein>
    <submittedName>
        <fullName evidence="1">Uncharacterized protein</fullName>
    </submittedName>
</protein>
<dbReference type="RefSeq" id="WP_157736850.1">
    <property type="nucleotide sequence ID" value="NZ_CP022521.1"/>
</dbReference>
<dbReference type="KEGG" id="ahg:AHOG_15770"/>
<proteinExistence type="predicted"/>
<dbReference type="OrthoDB" id="3706352at2"/>
<dbReference type="EMBL" id="CP022521">
    <property type="protein sequence ID" value="ASO20780.1"/>
    <property type="molecule type" value="Genomic_DNA"/>
</dbReference>
<organism evidence="1 2">
    <name type="scientific">Actinoalloteichus hoggarensis</name>
    <dbReference type="NCBI Taxonomy" id="1470176"/>
    <lineage>
        <taxon>Bacteria</taxon>
        <taxon>Bacillati</taxon>
        <taxon>Actinomycetota</taxon>
        <taxon>Actinomycetes</taxon>
        <taxon>Pseudonocardiales</taxon>
        <taxon>Pseudonocardiaceae</taxon>
        <taxon>Actinoalloteichus</taxon>
    </lineage>
</organism>
<dbReference type="AlphaFoldDB" id="A0A221W4G8"/>